<dbReference type="GO" id="GO:0004867">
    <property type="term" value="F:serine-type endopeptidase inhibitor activity"/>
    <property type="evidence" value="ECO:0007669"/>
    <property type="project" value="UniProtKB-KW"/>
</dbReference>
<keyword evidence="3" id="KW-1015">Disulfide bond</keyword>
<dbReference type="Proteomes" id="UP000014500">
    <property type="component" value="Unassembled WGS sequence"/>
</dbReference>
<protein>
    <recommendedName>
        <fullName evidence="4">BPTI/Kunitz inhibitor domain-containing protein</fullName>
    </recommendedName>
</protein>
<dbReference type="InterPro" id="IPR050098">
    <property type="entry name" value="TFPI/VKTCI-like"/>
</dbReference>
<dbReference type="CDD" id="cd22635">
    <property type="entry name" value="Kunitz_papilin"/>
    <property type="match status" value="1"/>
</dbReference>
<dbReference type="FunFam" id="4.10.410.10:FF:000020">
    <property type="entry name" value="Collagen, type VI, alpha 3"/>
    <property type="match status" value="5"/>
</dbReference>
<feature type="domain" description="BPTI/Kunitz inhibitor" evidence="4">
    <location>
        <begin position="601"/>
        <end position="651"/>
    </location>
</feature>
<accession>T1JGC3</accession>
<dbReference type="InterPro" id="IPR020901">
    <property type="entry name" value="Prtase_inh_Kunz-CS"/>
</dbReference>
<dbReference type="PRINTS" id="PR00759">
    <property type="entry name" value="BASICPTASE"/>
</dbReference>
<dbReference type="AlphaFoldDB" id="T1JGC3"/>
<dbReference type="OMA" id="GCCEDRV"/>
<dbReference type="PhylomeDB" id="T1JGC3"/>
<dbReference type="HOGENOM" id="CLU_304259_0_0_1"/>
<proteinExistence type="predicted"/>
<evidence type="ECO:0000313" key="5">
    <source>
        <dbReference type="EnsemblMetazoa" id="SMAR012895-PA"/>
    </source>
</evidence>
<evidence type="ECO:0000259" key="4">
    <source>
        <dbReference type="PROSITE" id="PS50279"/>
    </source>
</evidence>
<dbReference type="Gene3D" id="4.10.410.10">
    <property type="entry name" value="Pancreatic trypsin inhibitor Kunitz domain"/>
    <property type="match status" value="8"/>
</dbReference>
<dbReference type="PANTHER" id="PTHR10083">
    <property type="entry name" value="KUNITZ-TYPE PROTEASE INHIBITOR-RELATED"/>
    <property type="match status" value="1"/>
</dbReference>
<feature type="domain" description="BPTI/Kunitz inhibitor" evidence="4">
    <location>
        <begin position="452"/>
        <end position="502"/>
    </location>
</feature>
<dbReference type="PROSITE" id="PS00280">
    <property type="entry name" value="BPTI_KUNITZ_1"/>
    <property type="match status" value="5"/>
</dbReference>
<dbReference type="SMART" id="SM00131">
    <property type="entry name" value="KU"/>
    <property type="match status" value="8"/>
</dbReference>
<keyword evidence="1" id="KW-0646">Protease inhibitor</keyword>
<dbReference type="EnsemblMetazoa" id="SMAR012895-RA">
    <property type="protein sequence ID" value="SMAR012895-PA"/>
    <property type="gene ID" value="SMAR012895"/>
</dbReference>
<dbReference type="STRING" id="126957.T1JGC3"/>
<dbReference type="InterPro" id="IPR002223">
    <property type="entry name" value="Kunitz_BPTI"/>
</dbReference>
<feature type="domain" description="BPTI/Kunitz inhibitor" evidence="4">
    <location>
        <begin position="509"/>
        <end position="559"/>
    </location>
</feature>
<dbReference type="EMBL" id="JH432201">
    <property type="status" value="NOT_ANNOTATED_CDS"/>
    <property type="molecule type" value="Genomic_DNA"/>
</dbReference>
<feature type="domain" description="BPTI/Kunitz inhibitor" evidence="4">
    <location>
        <begin position="568"/>
        <end position="601"/>
    </location>
</feature>
<dbReference type="SUPFAM" id="SSF57362">
    <property type="entry name" value="BPTI-like"/>
    <property type="match status" value="8"/>
</dbReference>
<evidence type="ECO:0000313" key="6">
    <source>
        <dbReference type="Proteomes" id="UP000014500"/>
    </source>
</evidence>
<organism evidence="5 6">
    <name type="scientific">Strigamia maritima</name>
    <name type="common">European centipede</name>
    <name type="synonym">Geophilus maritimus</name>
    <dbReference type="NCBI Taxonomy" id="126957"/>
    <lineage>
        <taxon>Eukaryota</taxon>
        <taxon>Metazoa</taxon>
        <taxon>Ecdysozoa</taxon>
        <taxon>Arthropoda</taxon>
        <taxon>Myriapoda</taxon>
        <taxon>Chilopoda</taxon>
        <taxon>Pleurostigmophora</taxon>
        <taxon>Geophilomorpha</taxon>
        <taxon>Linotaeniidae</taxon>
        <taxon>Strigamia</taxon>
    </lineage>
</organism>
<feature type="domain" description="BPTI/Kunitz inhibitor" evidence="4">
    <location>
        <begin position="660"/>
        <end position="711"/>
    </location>
</feature>
<evidence type="ECO:0000256" key="1">
    <source>
        <dbReference type="ARBA" id="ARBA00022690"/>
    </source>
</evidence>
<feature type="domain" description="BPTI/Kunitz inhibitor" evidence="4">
    <location>
        <begin position="783"/>
        <end position="833"/>
    </location>
</feature>
<dbReference type="GO" id="GO:0005615">
    <property type="term" value="C:extracellular space"/>
    <property type="evidence" value="ECO:0007669"/>
    <property type="project" value="TreeGrafter"/>
</dbReference>
<name>T1JGC3_STRMM</name>
<keyword evidence="6" id="KW-1185">Reference proteome</keyword>
<dbReference type="Pfam" id="PF00014">
    <property type="entry name" value="Kunitz_BPTI"/>
    <property type="match status" value="8"/>
</dbReference>
<keyword evidence="2" id="KW-0722">Serine protease inhibitor</keyword>
<dbReference type="CDD" id="cd00109">
    <property type="entry name" value="Kunitz-type"/>
    <property type="match status" value="6"/>
</dbReference>
<evidence type="ECO:0000256" key="2">
    <source>
        <dbReference type="ARBA" id="ARBA00022900"/>
    </source>
</evidence>
<evidence type="ECO:0000256" key="3">
    <source>
        <dbReference type="ARBA" id="ARBA00023157"/>
    </source>
</evidence>
<reference evidence="6" key="1">
    <citation type="submission" date="2011-05" db="EMBL/GenBank/DDBJ databases">
        <authorList>
            <person name="Richards S.R."/>
            <person name="Qu J."/>
            <person name="Jiang H."/>
            <person name="Jhangiani S.N."/>
            <person name="Agravi P."/>
            <person name="Goodspeed R."/>
            <person name="Gross S."/>
            <person name="Mandapat C."/>
            <person name="Jackson L."/>
            <person name="Mathew T."/>
            <person name="Pu L."/>
            <person name="Thornton R."/>
            <person name="Saada N."/>
            <person name="Wilczek-Boney K.B."/>
            <person name="Lee S."/>
            <person name="Kovar C."/>
            <person name="Wu Y."/>
            <person name="Scherer S.E."/>
            <person name="Worley K.C."/>
            <person name="Muzny D.M."/>
            <person name="Gibbs R."/>
        </authorList>
    </citation>
    <scope>NUCLEOTIDE SEQUENCE</scope>
    <source>
        <strain evidence="6">Brora</strain>
    </source>
</reference>
<dbReference type="PROSITE" id="PS50279">
    <property type="entry name" value="BPTI_KUNITZ_2"/>
    <property type="match status" value="7"/>
</dbReference>
<dbReference type="InterPro" id="IPR036880">
    <property type="entry name" value="Kunitz_BPTI_sf"/>
</dbReference>
<reference evidence="5" key="2">
    <citation type="submission" date="2015-02" db="UniProtKB">
        <authorList>
            <consortium name="EnsemblMetazoa"/>
        </authorList>
    </citation>
    <scope>IDENTIFICATION</scope>
</reference>
<dbReference type="eggNOG" id="KOG4597">
    <property type="taxonomic scope" value="Eukaryota"/>
</dbReference>
<sequence>MERGNKQGSFDRLRSTVILTSPSTRIKCCTIHYESSKLYQFGFYKLTVEIKIKIKQKNQWIQIPTAEEILSYDVESSDDVKGPNKEGRSFLGDSDCFQTPFGCCPDEKTEAKGPDSLGCPCDAMQYGCCPDGINFARGENYQGCGCMFSKFGCCSDGFTEATGPDEEGCSCDLGLFGCCPDGKTEASGPHFKGCCEISEFGCCTDNSTAATGPNKEDAGAIRPNSGAVLTVLPRQLVLTRRDADATRPSSDVVRISRPLPEELITTDVPVIRCRSDAAPTNKRRLKERISWDAIAARRYTDAAPTVRHLLRDSRKKVAEVASRPNSVVVRIEQRPLKGSTTRDAKRVRNRRLVAVPTVIPSLKDPKTPVAAVEKACTAVVPMVKHLPKGTIMKDAKKRARNLSLVAVPMEPPTLRDPKMPDADAEKAFTAVVLMVKHLPKDTNMRDAKKHACQLPKATGQCTTYTVAWYYDVPNGQCGQFYYGGCLGNNNRFATQEECERTCGHTQDPCQLPKLEGPCNNNYISWYFDKDEVMCKEFRYGGCKGNRNNFPTERDCIQQCASKNEKEACLLPKEVGPCSGQFTRWFYNIVESQCKPFNYDVCSLPKVEGPCKELSVKWRYDSNKDRCLQFYYGGCDGNANRFETELECQHVCSAVEVADVCALPSDHGPCSSAAEKRWYFNQNSGRCDQFIYGGCGGNGNNYVSLAECEHRCGVKITTADEFKLEDCHLDKAYGRCDDSTIRWYYKKDTGVCEQFHYSGCNGNNNRFETRPECEEKCFHSQEICELPKVAGPCSGQFSQWYFNPQADQCEEFQFGGCLGNGNRFNTFEDCQARCKKTVESSSEQTGVSADPCTLPRDVGPCQSSVHRWYFDGQERACKALFLAVVAETPIDLCPKKAAKEHAGNSKDMVGQTFVHCPMNTALVWASFPNGTTIQRTTNARLLYTAGAVETGTGLKARRNASKCASPENFSMEMEMKSV</sequence>
<feature type="domain" description="BPTI/Kunitz inhibitor" evidence="4">
    <location>
        <begin position="726"/>
        <end position="776"/>
    </location>
</feature>
<dbReference type="PANTHER" id="PTHR10083:SF374">
    <property type="entry name" value="BPTI_KUNITZ INHIBITOR DOMAIN-CONTAINING PROTEIN"/>
    <property type="match status" value="1"/>
</dbReference>